<dbReference type="RefSeq" id="WP_331932489.1">
    <property type="nucleotide sequence ID" value="NZ_JBEPLU010000002.1"/>
</dbReference>
<feature type="domain" description="EamA" evidence="6">
    <location>
        <begin position="147"/>
        <end position="286"/>
    </location>
</feature>
<feature type="transmembrane region" description="Helical" evidence="5">
    <location>
        <begin position="91"/>
        <end position="113"/>
    </location>
</feature>
<dbReference type="InterPro" id="IPR050638">
    <property type="entry name" value="AA-Vitamin_Transporters"/>
</dbReference>
<evidence type="ECO:0000313" key="7">
    <source>
        <dbReference type="EMBL" id="MET3527684.1"/>
    </source>
</evidence>
<feature type="transmembrane region" description="Helical" evidence="5">
    <location>
        <begin position="144"/>
        <end position="162"/>
    </location>
</feature>
<reference evidence="7 8" key="1">
    <citation type="submission" date="2024-06" db="EMBL/GenBank/DDBJ databases">
        <title>Genomic Encyclopedia of Type Strains, Phase IV (KMG-IV): sequencing the most valuable type-strain genomes for metagenomic binning, comparative biology and taxonomic classification.</title>
        <authorList>
            <person name="Goeker M."/>
        </authorList>
    </citation>
    <scope>NUCLEOTIDE SEQUENCE [LARGE SCALE GENOMIC DNA]</scope>
    <source>
        <strain evidence="7 8">DSM 17809</strain>
    </source>
</reference>
<organism evidence="7 8">
    <name type="scientific">Phenylobacterium koreense</name>
    <dbReference type="NCBI Taxonomy" id="266125"/>
    <lineage>
        <taxon>Bacteria</taxon>
        <taxon>Pseudomonadati</taxon>
        <taxon>Pseudomonadota</taxon>
        <taxon>Alphaproteobacteria</taxon>
        <taxon>Caulobacterales</taxon>
        <taxon>Caulobacteraceae</taxon>
        <taxon>Phenylobacterium</taxon>
    </lineage>
</organism>
<evidence type="ECO:0000256" key="5">
    <source>
        <dbReference type="SAM" id="Phobius"/>
    </source>
</evidence>
<keyword evidence="8" id="KW-1185">Reference proteome</keyword>
<feature type="transmembrane region" description="Helical" evidence="5">
    <location>
        <begin position="63"/>
        <end position="85"/>
    </location>
</feature>
<gene>
    <name evidence="7" type="ORF">ABID41_002802</name>
</gene>
<proteinExistence type="predicted"/>
<dbReference type="Proteomes" id="UP001549110">
    <property type="component" value="Unassembled WGS sequence"/>
</dbReference>
<dbReference type="PANTHER" id="PTHR32322">
    <property type="entry name" value="INNER MEMBRANE TRANSPORTER"/>
    <property type="match status" value="1"/>
</dbReference>
<evidence type="ECO:0000313" key="8">
    <source>
        <dbReference type="Proteomes" id="UP001549110"/>
    </source>
</evidence>
<dbReference type="InterPro" id="IPR037185">
    <property type="entry name" value="EmrE-like"/>
</dbReference>
<dbReference type="EMBL" id="JBEPLU010000002">
    <property type="protein sequence ID" value="MET3527684.1"/>
    <property type="molecule type" value="Genomic_DNA"/>
</dbReference>
<feature type="domain" description="EamA" evidence="6">
    <location>
        <begin position="11"/>
        <end position="136"/>
    </location>
</feature>
<sequence length="304" mass="31828">MSRPALPASHILLALAVVAVWGTNFVVIRIGLDHLPPLTFAALRFSFALLPAVFFLKKPDVPWGNLAGYGVLIGAGQFGLLYIAMKGFISPGLASLVVQTQVFFTIGLAMWLAKERIRSFQILALALAAIGLLVIISHNTDASVTPLGLLLVLGAAASWAGGNAFSRAAGQVNMLAYVVWASLFSAPALIALALAVEGPGAMIEGVRAANAATWAAVLWQSVGNTLFGYAAWGWLLSRHPAATITPMAMLVPVFGMGASAIFLGESLPGWKLGAAALVMSGLALNIFWPRLEGRLTRPASQTEG</sequence>
<feature type="transmembrane region" description="Helical" evidence="5">
    <location>
        <begin position="270"/>
        <end position="288"/>
    </location>
</feature>
<comment type="subcellular location">
    <subcellularLocation>
        <location evidence="1">Membrane</location>
        <topology evidence="1">Multi-pass membrane protein</topology>
    </subcellularLocation>
</comment>
<feature type="transmembrane region" description="Helical" evidence="5">
    <location>
        <begin position="174"/>
        <end position="196"/>
    </location>
</feature>
<accession>A0ABV2EKV6</accession>
<name>A0ABV2EKV6_9CAUL</name>
<comment type="caution">
    <text evidence="7">The sequence shown here is derived from an EMBL/GenBank/DDBJ whole genome shotgun (WGS) entry which is preliminary data.</text>
</comment>
<feature type="transmembrane region" description="Helical" evidence="5">
    <location>
        <begin position="216"/>
        <end position="235"/>
    </location>
</feature>
<dbReference type="InterPro" id="IPR000620">
    <property type="entry name" value="EamA_dom"/>
</dbReference>
<dbReference type="PANTHER" id="PTHR32322:SF9">
    <property type="entry name" value="AMINO-ACID METABOLITE EFFLUX PUMP-RELATED"/>
    <property type="match status" value="1"/>
</dbReference>
<evidence type="ECO:0000256" key="1">
    <source>
        <dbReference type="ARBA" id="ARBA00004141"/>
    </source>
</evidence>
<feature type="transmembrane region" description="Helical" evidence="5">
    <location>
        <begin position="120"/>
        <end position="138"/>
    </location>
</feature>
<evidence type="ECO:0000256" key="3">
    <source>
        <dbReference type="ARBA" id="ARBA00022989"/>
    </source>
</evidence>
<feature type="transmembrane region" description="Helical" evidence="5">
    <location>
        <begin position="247"/>
        <end position="264"/>
    </location>
</feature>
<evidence type="ECO:0000256" key="4">
    <source>
        <dbReference type="ARBA" id="ARBA00023136"/>
    </source>
</evidence>
<evidence type="ECO:0000259" key="6">
    <source>
        <dbReference type="Pfam" id="PF00892"/>
    </source>
</evidence>
<dbReference type="Pfam" id="PF00892">
    <property type="entry name" value="EamA"/>
    <property type="match status" value="2"/>
</dbReference>
<keyword evidence="3 5" id="KW-1133">Transmembrane helix</keyword>
<keyword evidence="2 5" id="KW-0812">Transmembrane</keyword>
<evidence type="ECO:0000256" key="2">
    <source>
        <dbReference type="ARBA" id="ARBA00022692"/>
    </source>
</evidence>
<feature type="transmembrane region" description="Helical" evidence="5">
    <location>
        <begin position="38"/>
        <end position="56"/>
    </location>
</feature>
<keyword evidence="4 5" id="KW-0472">Membrane</keyword>
<protein>
    <submittedName>
        <fullName evidence="7">O-acetylserine/cysteine efflux transporter</fullName>
    </submittedName>
</protein>
<feature type="transmembrane region" description="Helical" evidence="5">
    <location>
        <begin position="12"/>
        <end position="32"/>
    </location>
</feature>
<dbReference type="SUPFAM" id="SSF103481">
    <property type="entry name" value="Multidrug resistance efflux transporter EmrE"/>
    <property type="match status" value="2"/>
</dbReference>